<dbReference type="HOGENOM" id="CLU_028913_2_1_1"/>
<organism evidence="1 2">
    <name type="scientific">Rhizophagus irregularis (strain DAOM 197198w)</name>
    <name type="common">Glomus intraradices</name>
    <dbReference type="NCBI Taxonomy" id="1432141"/>
    <lineage>
        <taxon>Eukaryota</taxon>
        <taxon>Fungi</taxon>
        <taxon>Fungi incertae sedis</taxon>
        <taxon>Mucoromycota</taxon>
        <taxon>Glomeromycotina</taxon>
        <taxon>Glomeromycetes</taxon>
        <taxon>Glomerales</taxon>
        <taxon>Glomeraceae</taxon>
        <taxon>Rhizophagus</taxon>
    </lineage>
</organism>
<accession>A0A015LHX9</accession>
<comment type="caution">
    <text evidence="1">The sequence shown here is derived from an EMBL/GenBank/DDBJ whole genome shotgun (WGS) entry which is preliminary data.</text>
</comment>
<gene>
    <name evidence="1" type="ORF">RirG_071230</name>
</gene>
<name>A0A015LHX9_RHIIW</name>
<proteinExistence type="predicted"/>
<dbReference type="EMBL" id="JEMT01015723">
    <property type="protein sequence ID" value="EXX72236.1"/>
    <property type="molecule type" value="Genomic_DNA"/>
</dbReference>
<dbReference type="Proteomes" id="UP000022910">
    <property type="component" value="Unassembled WGS sequence"/>
</dbReference>
<sequence>MSRLKIFSGDLPEITSEVIKYFKNDFSTLHSCILVNRLWCRLAIPLLWENPFSIPTRNCKFIEIYLNNLNDDLKSKLNEYKIIDNLFSSSNTLFNYPGFLKYLSTRELIHTIERWFENVLIRNRIFKRDSAISNLRSLISISLFKIFIENEVKLHTLDIEVTDHLIHNSYLDDFLELILQKPNFIYNVSNLRLYIMNSSFEDNSKHTSIKNHISQIINSHQILKKLVLGHNKRFPLYQSLLLSKDYNCSNTLNTIVLYSINFNDINNLDKIFEQLNVLESVHIIYCSSLNTSFTQQIINLTKPLKLKSLFINEVSQIESLQLLLQNYGNYLENFGFGFGVGYGLSLTLFRQQLLELISKYCKNIKFLDIFEFEDQVTYSALNLIEDIKQNINYLSINVGPISTSYYKSGSIILRNLGQILPLELDYLSLTLNVDITDFEIFLKNSQNIFINKLLINNYGVHEILPYIKKYIMKEKRVKYLAISDAIYSKYTCFSDKYYFEYKDLFSLKDEVKEFELYNIKIQKYDDLVISSRLNLLNFIKRLD</sequence>
<dbReference type="STRING" id="1432141.A0A015LHX9"/>
<dbReference type="OrthoDB" id="2309646at2759"/>
<protein>
    <recommendedName>
        <fullName evidence="3">F-box domain-containing protein</fullName>
    </recommendedName>
</protein>
<dbReference type="AlphaFoldDB" id="A0A015LHX9"/>
<evidence type="ECO:0008006" key="3">
    <source>
        <dbReference type="Google" id="ProtNLM"/>
    </source>
</evidence>
<reference evidence="1 2" key="1">
    <citation type="submission" date="2014-02" db="EMBL/GenBank/DDBJ databases">
        <title>Single nucleus genome sequencing reveals high similarity among nuclei of an endomycorrhizal fungus.</title>
        <authorList>
            <person name="Lin K."/>
            <person name="Geurts R."/>
            <person name="Zhang Z."/>
            <person name="Limpens E."/>
            <person name="Saunders D.G."/>
            <person name="Mu D."/>
            <person name="Pang E."/>
            <person name="Cao H."/>
            <person name="Cha H."/>
            <person name="Lin T."/>
            <person name="Zhou Q."/>
            <person name="Shang Y."/>
            <person name="Li Y."/>
            <person name="Ivanov S."/>
            <person name="Sharma T."/>
            <person name="Velzen R.V."/>
            <person name="Ruijter N.D."/>
            <person name="Aanen D.K."/>
            <person name="Win J."/>
            <person name="Kamoun S."/>
            <person name="Bisseling T."/>
            <person name="Huang S."/>
        </authorList>
    </citation>
    <scope>NUCLEOTIDE SEQUENCE [LARGE SCALE GENOMIC DNA]</scope>
    <source>
        <strain evidence="2">DAOM197198w</strain>
    </source>
</reference>
<keyword evidence="2" id="KW-1185">Reference proteome</keyword>
<evidence type="ECO:0000313" key="2">
    <source>
        <dbReference type="Proteomes" id="UP000022910"/>
    </source>
</evidence>
<evidence type="ECO:0000313" key="1">
    <source>
        <dbReference type="EMBL" id="EXX72236.1"/>
    </source>
</evidence>